<evidence type="ECO:0000256" key="3">
    <source>
        <dbReference type="ARBA" id="ARBA00022630"/>
    </source>
</evidence>
<keyword evidence="5" id="KW-0560">Oxidoreductase</keyword>
<feature type="compositionally biased region" description="Basic and acidic residues" evidence="6">
    <location>
        <begin position="1"/>
        <end position="13"/>
    </location>
</feature>
<proteinExistence type="inferred from homology"/>
<feature type="domain" description="Alpha-glycerophosphate oxidase C-terminal" evidence="8">
    <location>
        <begin position="447"/>
        <end position="508"/>
    </location>
</feature>
<dbReference type="GO" id="GO:0004368">
    <property type="term" value="F:glycerol-3-phosphate dehydrogenase (quinone) activity"/>
    <property type="evidence" value="ECO:0007669"/>
    <property type="project" value="InterPro"/>
</dbReference>
<evidence type="ECO:0000259" key="8">
    <source>
        <dbReference type="Pfam" id="PF16901"/>
    </source>
</evidence>
<keyword evidence="4" id="KW-0274">FAD</keyword>
<evidence type="ECO:0000256" key="4">
    <source>
        <dbReference type="ARBA" id="ARBA00022827"/>
    </source>
</evidence>
<feature type="region of interest" description="Disordered" evidence="6">
    <location>
        <begin position="1"/>
        <end position="37"/>
    </location>
</feature>
<dbReference type="Pfam" id="PF01266">
    <property type="entry name" value="DAO"/>
    <property type="match status" value="1"/>
</dbReference>
<dbReference type="InterPro" id="IPR006076">
    <property type="entry name" value="FAD-dep_OxRdtase"/>
</dbReference>
<dbReference type="PANTHER" id="PTHR11985:SF15">
    <property type="entry name" value="GLYCEROL-3-PHOSPHATE DEHYDROGENASE, MITOCHONDRIAL"/>
    <property type="match status" value="1"/>
</dbReference>
<dbReference type="InterPro" id="IPR031656">
    <property type="entry name" value="DAO_C"/>
</dbReference>
<accession>A0A538SVQ2</accession>
<evidence type="ECO:0000256" key="2">
    <source>
        <dbReference type="ARBA" id="ARBA00007330"/>
    </source>
</evidence>
<comment type="caution">
    <text evidence="9">The sequence shown here is derived from an EMBL/GenBank/DDBJ whole genome shotgun (WGS) entry which is preliminary data.</text>
</comment>
<comment type="cofactor">
    <cofactor evidence="1">
        <name>FAD</name>
        <dbReference type="ChEBI" id="CHEBI:57692"/>
    </cofactor>
</comment>
<dbReference type="GO" id="GO:0046168">
    <property type="term" value="P:glycerol-3-phosphate catabolic process"/>
    <property type="evidence" value="ECO:0007669"/>
    <property type="project" value="TreeGrafter"/>
</dbReference>
<dbReference type="SUPFAM" id="SSF51905">
    <property type="entry name" value="FAD/NAD(P)-binding domain"/>
    <property type="match status" value="1"/>
</dbReference>
<dbReference type="InterPro" id="IPR036188">
    <property type="entry name" value="FAD/NAD-bd_sf"/>
</dbReference>
<dbReference type="Proteomes" id="UP000319829">
    <property type="component" value="Unassembled WGS sequence"/>
</dbReference>
<evidence type="ECO:0000259" key="7">
    <source>
        <dbReference type="Pfam" id="PF01266"/>
    </source>
</evidence>
<name>A0A538SVQ2_UNCEI</name>
<dbReference type="Pfam" id="PF16901">
    <property type="entry name" value="DAO_C"/>
    <property type="match status" value="1"/>
</dbReference>
<gene>
    <name evidence="9" type="ORF">E6K74_03220</name>
</gene>
<evidence type="ECO:0000256" key="6">
    <source>
        <dbReference type="SAM" id="MobiDB-lite"/>
    </source>
</evidence>
<dbReference type="PANTHER" id="PTHR11985">
    <property type="entry name" value="GLYCEROL-3-PHOSPHATE DEHYDROGENASE"/>
    <property type="match status" value="1"/>
</dbReference>
<dbReference type="Gene3D" id="1.10.8.870">
    <property type="entry name" value="Alpha-glycerophosphate oxidase, cap domain"/>
    <property type="match status" value="1"/>
</dbReference>
<evidence type="ECO:0000256" key="1">
    <source>
        <dbReference type="ARBA" id="ARBA00001974"/>
    </source>
</evidence>
<evidence type="ECO:0000313" key="9">
    <source>
        <dbReference type="EMBL" id="TMQ55466.1"/>
    </source>
</evidence>
<evidence type="ECO:0000256" key="5">
    <source>
        <dbReference type="ARBA" id="ARBA00023002"/>
    </source>
</evidence>
<comment type="similarity">
    <text evidence="2">Belongs to the FAD-dependent glycerol-3-phosphate dehydrogenase family.</text>
</comment>
<dbReference type="InterPro" id="IPR000447">
    <property type="entry name" value="G3P_DH_FAD-dep"/>
</dbReference>
<dbReference type="Gene3D" id="3.30.9.10">
    <property type="entry name" value="D-Amino Acid Oxidase, subunit A, domain 2"/>
    <property type="match status" value="1"/>
</dbReference>
<evidence type="ECO:0000313" key="10">
    <source>
        <dbReference type="Proteomes" id="UP000319829"/>
    </source>
</evidence>
<dbReference type="Gene3D" id="3.50.50.60">
    <property type="entry name" value="FAD/NAD(P)-binding domain"/>
    <property type="match status" value="1"/>
</dbReference>
<reference evidence="9 10" key="1">
    <citation type="journal article" date="2019" name="Nat. Microbiol.">
        <title>Mediterranean grassland soil C-N compound turnover is dependent on rainfall and depth, and is mediated by genomically divergent microorganisms.</title>
        <authorList>
            <person name="Diamond S."/>
            <person name="Andeer P.F."/>
            <person name="Li Z."/>
            <person name="Crits-Christoph A."/>
            <person name="Burstein D."/>
            <person name="Anantharaman K."/>
            <person name="Lane K.R."/>
            <person name="Thomas B.C."/>
            <person name="Pan C."/>
            <person name="Northen T.R."/>
            <person name="Banfield J.F."/>
        </authorList>
    </citation>
    <scope>NUCLEOTIDE SEQUENCE [LARGE SCALE GENOMIC DNA]</scope>
    <source>
        <strain evidence="9">WS_4</strain>
    </source>
</reference>
<keyword evidence="3" id="KW-0285">Flavoprotein</keyword>
<dbReference type="EMBL" id="VBOU01000025">
    <property type="protein sequence ID" value="TMQ55466.1"/>
    <property type="molecule type" value="Genomic_DNA"/>
</dbReference>
<dbReference type="PRINTS" id="PR01001">
    <property type="entry name" value="FADG3PDH"/>
</dbReference>
<dbReference type="AlphaFoldDB" id="A0A538SVQ2"/>
<organism evidence="9 10">
    <name type="scientific">Eiseniibacteriota bacterium</name>
    <dbReference type="NCBI Taxonomy" id="2212470"/>
    <lineage>
        <taxon>Bacteria</taxon>
        <taxon>Candidatus Eiseniibacteriota</taxon>
    </lineage>
</organism>
<sequence>MCRGREDEEHSELAGDDPAAPLESRAGAGPGARDRRGEGRGLTYDLLVVGGGIQGAAVARDAALRGLRVVLLDRGDLASGTSSRSSKLIHGGIRYLETGQFRLVREALHERALLLELAPEYVRPLPFLIPHYRGEGRSRLAVRAGLALYAALAGKQRLADHRTVGSTEALALEPALRPDGLLGASLYWDAQMDDAQLCVAVAIDAERAGAALHTYTELVRLVPEGSGWRGSFRDVDTGREGEAEARSVVNAAGPWAEDVRGLARPSARAGIRRTRGTHVVLPGFTRERALLLSARRDGRVFFVLPWGDFSLVGTTDVDDGTAPERVKAHPEDIRYLLEETARVLPRHNPGQPPLRAFAGVRSLAHGSAIRPWANSREHRIVEDGSMLTLIGGKYTTHRSLAERVVDRVVRYAGIRAGVCRTRTTPLPGGRAKSIAGLEARHPGRLIAAGSLEITEAEAVYAVQAERARHLEDVLERRTRLWLRADAMRRASERVAAWMAPHLGWDHAARDREVRRVVDALDDERDRIEAALAAPRGGA</sequence>
<protein>
    <submittedName>
        <fullName evidence="9">Glycerol-3-phosphate dehydrogenase/oxidase</fullName>
    </submittedName>
</protein>
<feature type="domain" description="FAD dependent oxidoreductase" evidence="7">
    <location>
        <begin position="45"/>
        <end position="367"/>
    </location>
</feature>
<dbReference type="InterPro" id="IPR038299">
    <property type="entry name" value="DAO_C_sf"/>
</dbReference>